<sequence>MHEPSLNPYDTPEHAPEESGADVSKLPPGPYGAYRDNRILVRWVIGTVLLYLAFNLFWAVVNLLYTYSVTASSSELFNRIVEIAERAAWVNIISFVLFGVWINRTGKNAWLFQQLKTRAKDPKLPKAESLSDTPGWAVGWYFIPIANLWKPFTAMRDFVRASVTVEPMPSYLLPFWWALWLLSSFGDTTTGDGFTALTAAWSADAVVVAVTCASGVNVGLAVIAIQLLRSVTRLQHDSAIYFASMPPEQLAARPKSALPIEGPHA</sequence>
<feature type="transmembrane region" description="Helical" evidence="2">
    <location>
        <begin position="86"/>
        <end position="102"/>
    </location>
</feature>
<evidence type="ECO:0000259" key="3">
    <source>
        <dbReference type="Pfam" id="PF14219"/>
    </source>
</evidence>
<reference evidence="4 5" key="1">
    <citation type="submission" date="2021-06" db="EMBL/GenBank/DDBJ databases">
        <title>Complete genome of Haloferula helveola possessing various polysaccharide degrading enzymes.</title>
        <authorList>
            <person name="Takami H."/>
            <person name="Huang C."/>
            <person name="Hamasaki K."/>
        </authorList>
    </citation>
    <scope>NUCLEOTIDE SEQUENCE [LARGE SCALE GENOMIC DNA]</scope>
    <source>
        <strain evidence="4 5">CN-1</strain>
    </source>
</reference>
<organism evidence="4 5">
    <name type="scientific">Haloferula helveola</name>
    <dbReference type="NCBI Taxonomy" id="490095"/>
    <lineage>
        <taxon>Bacteria</taxon>
        <taxon>Pseudomonadati</taxon>
        <taxon>Verrucomicrobiota</taxon>
        <taxon>Verrucomicrobiia</taxon>
        <taxon>Verrucomicrobiales</taxon>
        <taxon>Verrucomicrobiaceae</taxon>
        <taxon>Haloferula</taxon>
    </lineage>
</organism>
<feature type="transmembrane region" description="Helical" evidence="2">
    <location>
        <begin position="40"/>
        <end position="65"/>
    </location>
</feature>
<evidence type="ECO:0000256" key="1">
    <source>
        <dbReference type="SAM" id="MobiDB-lite"/>
    </source>
</evidence>
<dbReference type="Proteomes" id="UP001374893">
    <property type="component" value="Chromosome"/>
</dbReference>
<evidence type="ECO:0000313" key="5">
    <source>
        <dbReference type="Proteomes" id="UP001374893"/>
    </source>
</evidence>
<proteinExistence type="predicted"/>
<keyword evidence="2" id="KW-1133">Transmembrane helix</keyword>
<keyword evidence="2" id="KW-0812">Transmembrane</keyword>
<dbReference type="InterPro" id="IPR025565">
    <property type="entry name" value="DUF4328"/>
</dbReference>
<name>A0ABM7REQ8_9BACT</name>
<dbReference type="RefSeq" id="WP_338690805.1">
    <property type="nucleotide sequence ID" value="NZ_AP024702.1"/>
</dbReference>
<evidence type="ECO:0000313" key="4">
    <source>
        <dbReference type="EMBL" id="BCX48180.1"/>
    </source>
</evidence>
<feature type="transmembrane region" description="Helical" evidence="2">
    <location>
        <begin position="206"/>
        <end position="228"/>
    </location>
</feature>
<evidence type="ECO:0000256" key="2">
    <source>
        <dbReference type="SAM" id="Phobius"/>
    </source>
</evidence>
<dbReference type="EMBL" id="AP024702">
    <property type="protein sequence ID" value="BCX48180.1"/>
    <property type="molecule type" value="Genomic_DNA"/>
</dbReference>
<keyword evidence="5" id="KW-1185">Reference proteome</keyword>
<feature type="region of interest" description="Disordered" evidence="1">
    <location>
        <begin position="1"/>
        <end position="24"/>
    </location>
</feature>
<protein>
    <recommendedName>
        <fullName evidence="3">DUF4328 domain-containing protein</fullName>
    </recommendedName>
</protein>
<feature type="domain" description="DUF4328" evidence="3">
    <location>
        <begin position="70"/>
        <end position="233"/>
    </location>
</feature>
<dbReference type="Pfam" id="PF14219">
    <property type="entry name" value="DUF4328"/>
    <property type="match status" value="1"/>
</dbReference>
<gene>
    <name evidence="4" type="ORF">HAHE_20880</name>
</gene>
<keyword evidence="2" id="KW-0472">Membrane</keyword>
<accession>A0ABM7REQ8</accession>